<evidence type="ECO:0000313" key="2">
    <source>
        <dbReference type="Proteomes" id="UP000050416"/>
    </source>
</evidence>
<evidence type="ECO:0008006" key="3">
    <source>
        <dbReference type="Google" id="ProtNLM"/>
    </source>
</evidence>
<dbReference type="Pfam" id="PF11445">
    <property type="entry name" value="DUF2894"/>
    <property type="match status" value="1"/>
</dbReference>
<proteinExistence type="predicted"/>
<gene>
    <name evidence="1" type="ORF">HLUCCX14_14370</name>
</gene>
<dbReference type="InterPro" id="IPR021549">
    <property type="entry name" value="DUF2894"/>
</dbReference>
<accession>A0A0P8BGV7</accession>
<reference evidence="1 2" key="1">
    <citation type="submission" date="2015-09" db="EMBL/GenBank/DDBJ databases">
        <title>Identification and resolution of microdiversity through metagenomic sequencing of parallel consortia.</title>
        <authorList>
            <person name="Nelson W.C."/>
            <person name="Romine M.F."/>
            <person name="Lindemann S.R."/>
        </authorList>
    </citation>
    <scope>NUCLEOTIDE SEQUENCE [LARGE SCALE GENOMIC DNA]</scope>
    <source>
        <strain evidence="1">HL-55</strain>
    </source>
</reference>
<dbReference type="EMBL" id="LJZQ01000026">
    <property type="protein sequence ID" value="KPQ27575.1"/>
    <property type="molecule type" value="Genomic_DNA"/>
</dbReference>
<sequence length="202" mass="22528">MTVDTALQSQLEQLRHHGADQLDPIQFHYLEACEHRLRSKGLQHGRHWQKLALAVAEYQASLGPSQKPTPTIAARPSSPLAALLDALNQTTDAPAKAPRSALEQRIFGDIDQPEQTHLPPTTDALQPLKAMARAKADQSTQAIQERIRYAIESTPKDAGPMNAHRLVSRALAEMQRLSPEYLERFARYTDTLMALERLARKG</sequence>
<dbReference type="Proteomes" id="UP000050416">
    <property type="component" value="Unassembled WGS sequence"/>
</dbReference>
<evidence type="ECO:0000313" key="1">
    <source>
        <dbReference type="EMBL" id="KPQ27575.1"/>
    </source>
</evidence>
<name>A0A0P8BGV7_9GAMM</name>
<dbReference type="PATRIC" id="fig|1305731.5.peg.1352"/>
<comment type="caution">
    <text evidence="1">The sequence shown here is derived from an EMBL/GenBank/DDBJ whole genome shotgun (WGS) entry which is preliminary data.</text>
</comment>
<protein>
    <recommendedName>
        <fullName evidence="3">DUF2894 domain-containing protein</fullName>
    </recommendedName>
</protein>
<dbReference type="AlphaFoldDB" id="A0A0P8BGV7"/>
<dbReference type="OrthoDB" id="6025757at2"/>
<organism evidence="1 2">
    <name type="scientific">Marinobacter excellens HL-55</name>
    <dbReference type="NCBI Taxonomy" id="1305731"/>
    <lineage>
        <taxon>Bacteria</taxon>
        <taxon>Pseudomonadati</taxon>
        <taxon>Pseudomonadota</taxon>
        <taxon>Gammaproteobacteria</taxon>
        <taxon>Pseudomonadales</taxon>
        <taxon>Marinobacteraceae</taxon>
        <taxon>Marinobacter</taxon>
    </lineage>
</organism>
<dbReference type="STRING" id="1305731.GCA_000934705_00131"/>